<dbReference type="GO" id="GO:0000166">
    <property type="term" value="F:nucleotide binding"/>
    <property type="evidence" value="ECO:0007669"/>
    <property type="project" value="UniProtKB-KW"/>
</dbReference>
<name>A0AAP6LMZ8_RIEAN</name>
<evidence type="ECO:0000313" key="5">
    <source>
        <dbReference type="Proteomes" id="UP001284033"/>
    </source>
</evidence>
<evidence type="ECO:0000313" key="4">
    <source>
        <dbReference type="EMBL" id="MDY3512982.1"/>
    </source>
</evidence>
<accession>A0AAP6LMZ8</accession>
<gene>
    <name evidence="3" type="ORF">OKE68_04420</name>
    <name evidence="4" type="ORF">PG303_07125</name>
</gene>
<dbReference type="Proteomes" id="UP001207440">
    <property type="component" value="Unassembled WGS sequence"/>
</dbReference>
<organism evidence="4 5">
    <name type="scientific">Riemerella anatipestifer</name>
    <name type="common">Moraxella anatipestifer</name>
    <dbReference type="NCBI Taxonomy" id="34085"/>
    <lineage>
        <taxon>Bacteria</taxon>
        <taxon>Pseudomonadati</taxon>
        <taxon>Bacteroidota</taxon>
        <taxon>Flavobacteriia</taxon>
        <taxon>Flavobacteriales</taxon>
        <taxon>Weeksellaceae</taxon>
        <taxon>Riemerella</taxon>
    </lineage>
</organism>
<reference evidence="3" key="1">
    <citation type="submission" date="2022-10" db="EMBL/GenBank/DDBJ databases">
        <title>Sifting through the core-genome to identify putative cross-protective antigens against Riemerella anatipestifer.</title>
        <authorList>
            <person name="Zheng X."/>
            <person name="Zhang W."/>
        </authorList>
    </citation>
    <scope>NUCLEOTIDE SEQUENCE</scope>
    <source>
        <strain evidence="3">ZWRA178</strain>
    </source>
</reference>
<dbReference type="AlphaFoldDB" id="A0AAP6LMZ8"/>
<proteinExistence type="predicted"/>
<dbReference type="RefSeq" id="WP_049589171.1">
    <property type="nucleotide sequence ID" value="NZ_CP029760.1"/>
</dbReference>
<dbReference type="Pfam" id="PF24729">
    <property type="entry name" value="Acb2_Tad1_hairpin"/>
    <property type="match status" value="1"/>
</dbReference>
<keyword evidence="1" id="KW-0547">Nucleotide-binding</keyword>
<evidence type="ECO:0000313" key="3">
    <source>
        <dbReference type="EMBL" id="MCW0523561.1"/>
    </source>
</evidence>
<comment type="caution">
    <text evidence="4">The sequence shown here is derived from an EMBL/GenBank/DDBJ whole genome shotgun (WGS) entry which is preliminary data.</text>
</comment>
<dbReference type="Proteomes" id="UP001284033">
    <property type="component" value="Unassembled WGS sequence"/>
</dbReference>
<evidence type="ECO:0000256" key="1">
    <source>
        <dbReference type="ARBA" id="ARBA00022741"/>
    </source>
</evidence>
<dbReference type="EMBL" id="JAOZYT010000019">
    <property type="protein sequence ID" value="MCW0523561.1"/>
    <property type="molecule type" value="Genomic_DNA"/>
</dbReference>
<dbReference type="InterPro" id="IPR056098">
    <property type="entry name" value="Acb2/Tad1_hairpin"/>
</dbReference>
<dbReference type="EMBL" id="JAQZHK010000005">
    <property type="protein sequence ID" value="MDY3512982.1"/>
    <property type="molecule type" value="Genomic_DNA"/>
</dbReference>
<feature type="domain" description="Acb2/Tad1 hairpin" evidence="2">
    <location>
        <begin position="45"/>
        <end position="75"/>
    </location>
</feature>
<evidence type="ECO:0000259" key="2">
    <source>
        <dbReference type="Pfam" id="PF24729"/>
    </source>
</evidence>
<reference evidence="4" key="2">
    <citation type="submission" date="2023-01" db="EMBL/GenBank/DDBJ databases">
        <title>Genome-based studies on antimicrobial resistance profiles of Riemerella anatipestifer in China, 1994 to 2021.</title>
        <authorList>
            <person name="Yang Z."/>
            <person name="Zhu D."/>
        </authorList>
    </citation>
    <scope>NUCLEOTIDE SEQUENCE</scope>
    <source>
        <strain evidence="4">RCAD1218</strain>
    </source>
</reference>
<sequence>MNTKGNKMTSYDANEQNPFTKQVRRQVSDLIDDLEILRGAGKNKNIAPASSEKQRLISIAQTKLEEACMFAVKAIYAE</sequence>
<protein>
    <recommendedName>
        <fullName evidence="2">Acb2/Tad1 hairpin domain-containing protein</fullName>
    </recommendedName>
</protein>